<feature type="compositionally biased region" description="Basic residues" evidence="1">
    <location>
        <begin position="93"/>
        <end position="117"/>
    </location>
</feature>
<sequence>DPRRRAARRRPRGARRLRPLRPAGRPPHGRLAHRRAVPTHALDRRGDRLRHRLPRAPRPHAVARPARPAPHHRARPLDRAAGTRWNLRRACAPRRRGGAAVHPRHRPLRTRHRHPGAHLRDARMGPEHRGRPRRAARPRLRRLLRDRRLLLRAAGAVFRPVLLGVPAAGRHPGRLLGRPARLPGAAAQGRLPRHRHARLRRDHPRRAHQLGEPDGRAQRDRRHPAPVLLRPAFLHGGRPRHLRRLLRAGAVAHAPRHLPLLPHPRAGAADQLGDDTPPPPAPRPRLGSPARGRDRLPRAGHQRHRHEAFRLRAGRHVRRLRRGLLRHPPGLHQPGELHLHRERHHPRHRRARRPRQPGRRGDRGAGDDRRLRTVPRPRRVADAGVRRRHGGHHGVAAAGPGRHPHAHRRPRAEARHQRRPGERGPRV</sequence>
<feature type="compositionally biased region" description="Basic residues" evidence="1">
    <location>
        <begin position="191"/>
        <end position="208"/>
    </location>
</feature>
<feature type="region of interest" description="Disordered" evidence="1">
    <location>
        <begin position="93"/>
        <end position="140"/>
    </location>
</feature>
<feature type="compositionally biased region" description="Basic and acidic residues" evidence="1">
    <location>
        <begin position="411"/>
        <end position="427"/>
    </location>
</feature>
<feature type="region of interest" description="Disordered" evidence="1">
    <location>
        <begin position="256"/>
        <end position="427"/>
    </location>
</feature>
<evidence type="ECO:0000256" key="1">
    <source>
        <dbReference type="SAM" id="MobiDB-lite"/>
    </source>
</evidence>
<feature type="compositionally biased region" description="Low complexity" evidence="1">
    <location>
        <begin position="256"/>
        <end position="266"/>
    </location>
</feature>
<protein>
    <submittedName>
        <fullName evidence="3">Branched-chain amino acid transport system permease protein LivM</fullName>
    </submittedName>
</protein>
<feature type="compositionally biased region" description="Basic residues" evidence="1">
    <location>
        <begin position="1"/>
        <end position="19"/>
    </location>
</feature>
<keyword evidence="2" id="KW-1133">Transmembrane helix</keyword>
<organism evidence="3">
    <name type="scientific">uncultured Acetobacteraceae bacterium</name>
    <dbReference type="NCBI Taxonomy" id="169975"/>
    <lineage>
        <taxon>Bacteria</taxon>
        <taxon>Pseudomonadati</taxon>
        <taxon>Pseudomonadota</taxon>
        <taxon>Alphaproteobacteria</taxon>
        <taxon>Acetobacterales</taxon>
        <taxon>Acetobacteraceae</taxon>
        <taxon>environmental samples</taxon>
    </lineage>
</organism>
<keyword evidence="2" id="KW-0472">Membrane</keyword>
<feature type="region of interest" description="Disordered" evidence="1">
    <location>
        <begin position="169"/>
        <end position="225"/>
    </location>
</feature>
<feature type="non-terminal residue" evidence="3">
    <location>
        <position position="1"/>
    </location>
</feature>
<gene>
    <name evidence="3" type="ORF">AVDCRST_MAG08-2862</name>
</gene>
<feature type="compositionally biased region" description="Basic and acidic residues" evidence="1">
    <location>
        <begin position="118"/>
        <end position="129"/>
    </location>
</feature>
<feature type="compositionally biased region" description="Basic and acidic residues" evidence="1">
    <location>
        <begin position="209"/>
        <end position="218"/>
    </location>
</feature>
<dbReference type="AlphaFoldDB" id="A0A6J4IXB9"/>
<feature type="compositionally biased region" description="Basic and acidic residues" evidence="1">
    <location>
        <begin position="359"/>
        <end position="371"/>
    </location>
</feature>
<dbReference type="EMBL" id="CADCTG010000211">
    <property type="protein sequence ID" value="CAA9264539.1"/>
    <property type="molecule type" value="Genomic_DNA"/>
</dbReference>
<proteinExistence type="predicted"/>
<reference evidence="3" key="1">
    <citation type="submission" date="2020-02" db="EMBL/GenBank/DDBJ databases">
        <authorList>
            <person name="Meier V. D."/>
        </authorList>
    </citation>
    <scope>NUCLEOTIDE SEQUENCE</scope>
    <source>
        <strain evidence="3">AVDCRST_MAG08</strain>
    </source>
</reference>
<feature type="compositionally biased region" description="Basic residues" evidence="1">
    <location>
        <begin position="47"/>
        <end position="58"/>
    </location>
</feature>
<feature type="compositionally biased region" description="Basic residues" evidence="1">
    <location>
        <begin position="27"/>
        <end position="37"/>
    </location>
</feature>
<keyword evidence="2" id="KW-0812">Transmembrane</keyword>
<evidence type="ECO:0000256" key="2">
    <source>
        <dbReference type="SAM" id="Phobius"/>
    </source>
</evidence>
<feature type="transmembrane region" description="Helical" evidence="2">
    <location>
        <begin position="149"/>
        <end position="169"/>
    </location>
</feature>
<name>A0A6J4IXB9_9PROT</name>
<feature type="region of interest" description="Disordered" evidence="1">
    <location>
        <begin position="1"/>
        <end position="75"/>
    </location>
</feature>
<accession>A0A6J4IXB9</accession>
<feature type="compositionally biased region" description="Basic residues" evidence="1">
    <location>
        <begin position="130"/>
        <end position="140"/>
    </location>
</feature>
<evidence type="ECO:0000313" key="3">
    <source>
        <dbReference type="EMBL" id="CAA9264539.1"/>
    </source>
</evidence>
<feature type="compositionally biased region" description="Basic residues" evidence="1">
    <location>
        <begin position="340"/>
        <end position="358"/>
    </location>
</feature>
<feature type="compositionally biased region" description="Basic residues" evidence="1">
    <location>
        <begin position="298"/>
        <end position="325"/>
    </location>
</feature>
<feature type="non-terminal residue" evidence="3">
    <location>
        <position position="427"/>
    </location>
</feature>